<feature type="domain" description="RecX third three-helical" evidence="5">
    <location>
        <begin position="202"/>
        <end position="244"/>
    </location>
</feature>
<dbReference type="InterPro" id="IPR036388">
    <property type="entry name" value="WH-like_DNA-bd_sf"/>
</dbReference>
<proteinExistence type="inferred from homology"/>
<evidence type="ECO:0000256" key="2">
    <source>
        <dbReference type="ARBA" id="ARBA00009695"/>
    </source>
</evidence>
<keyword evidence="4" id="KW-0963">Cytoplasm</keyword>
<name>A0ABT2PV12_9MOLU</name>
<comment type="caution">
    <text evidence="6">The sequence shown here is derived from an EMBL/GenBank/DDBJ whole genome shotgun (WGS) entry which is preliminary data.</text>
</comment>
<organism evidence="6 7">
    <name type="scientific">Paracholeplasma vituli</name>
    <dbReference type="NCBI Taxonomy" id="69473"/>
    <lineage>
        <taxon>Bacteria</taxon>
        <taxon>Bacillati</taxon>
        <taxon>Mycoplasmatota</taxon>
        <taxon>Mollicutes</taxon>
        <taxon>Acholeplasmatales</taxon>
        <taxon>Acholeplasmataceae</taxon>
        <taxon>Paracholeplasma</taxon>
    </lineage>
</organism>
<evidence type="ECO:0000313" key="6">
    <source>
        <dbReference type="EMBL" id="MCU0104790.1"/>
    </source>
</evidence>
<sequence>MKVEKLERVRFGYKVTLGDEVIQLEEETIVVFRIKKDLEIDSKLLKAILDADKVHVQKRKAIVHLEKPQSVHEFKTYLRSLNVKESNIEEWTNTYKKLGYLDDLEYGKLLVEGYKNKYGAKKIESILSTKGLHPETISRVLPKNDDALKKLVMKACKSIQKPTFLQAKNTVIRQVIAKGFDYETTLKYVEQYLDPKRFDESNAILKEYQKIRSKYEKTYQGYALKQKIHQALRQKGFSGQQIEQIGVEMENNYV</sequence>
<dbReference type="RefSeq" id="WP_262096043.1">
    <property type="nucleotide sequence ID" value="NZ_JAOEGN010000005.1"/>
</dbReference>
<comment type="subcellular location">
    <subcellularLocation>
        <location evidence="1">Cytoplasm</location>
    </subcellularLocation>
</comment>
<keyword evidence="7" id="KW-1185">Reference proteome</keyword>
<evidence type="ECO:0000259" key="5">
    <source>
        <dbReference type="Pfam" id="PF21981"/>
    </source>
</evidence>
<comment type="similarity">
    <text evidence="2">Belongs to the RecX family.</text>
</comment>
<protein>
    <recommendedName>
        <fullName evidence="3">Regulatory protein RecX</fullName>
    </recommendedName>
</protein>
<reference evidence="7" key="1">
    <citation type="submission" date="2023-07" db="EMBL/GenBank/DDBJ databases">
        <title>Novel Mycoplasma species identified in domestic and wild animals.</title>
        <authorList>
            <person name="Volokhov D.V."/>
            <person name="Furtak V.A."/>
            <person name="Zagorodnyaya T.A."/>
        </authorList>
    </citation>
    <scope>NUCLEOTIDE SEQUENCE [LARGE SCALE GENOMIC DNA]</scope>
    <source>
        <strain evidence="7">92-19</strain>
    </source>
</reference>
<dbReference type="Gene3D" id="1.10.10.10">
    <property type="entry name" value="Winged helix-like DNA-binding domain superfamily/Winged helix DNA-binding domain"/>
    <property type="match status" value="2"/>
</dbReference>
<evidence type="ECO:0000313" key="7">
    <source>
        <dbReference type="Proteomes" id="UP001209076"/>
    </source>
</evidence>
<gene>
    <name evidence="6" type="ORF">N7603_03880</name>
</gene>
<evidence type="ECO:0000256" key="4">
    <source>
        <dbReference type="ARBA" id="ARBA00022490"/>
    </source>
</evidence>
<dbReference type="EMBL" id="JAOEGN010000005">
    <property type="protein sequence ID" value="MCU0104790.1"/>
    <property type="molecule type" value="Genomic_DNA"/>
</dbReference>
<dbReference type="InterPro" id="IPR053925">
    <property type="entry name" value="RecX_HTH_3rd"/>
</dbReference>
<dbReference type="Pfam" id="PF21981">
    <property type="entry name" value="RecX_HTH3"/>
    <property type="match status" value="1"/>
</dbReference>
<accession>A0ABT2PV12</accession>
<evidence type="ECO:0000256" key="3">
    <source>
        <dbReference type="ARBA" id="ARBA00018111"/>
    </source>
</evidence>
<dbReference type="Proteomes" id="UP001209076">
    <property type="component" value="Unassembled WGS sequence"/>
</dbReference>
<evidence type="ECO:0000256" key="1">
    <source>
        <dbReference type="ARBA" id="ARBA00004496"/>
    </source>
</evidence>